<protein>
    <recommendedName>
        <fullName evidence="3">C2H2-type domain-containing protein</fullName>
    </recommendedName>
</protein>
<reference evidence="1 2" key="1">
    <citation type="journal article" date="2023" name="IMA Fungus">
        <title>Comparative genomic study of the Penicillium genus elucidates a diverse pangenome and 15 lateral gene transfer events.</title>
        <authorList>
            <person name="Petersen C."/>
            <person name="Sorensen T."/>
            <person name="Nielsen M.R."/>
            <person name="Sondergaard T.E."/>
            <person name="Sorensen J.L."/>
            <person name="Fitzpatrick D.A."/>
            <person name="Frisvad J.C."/>
            <person name="Nielsen K.L."/>
        </authorList>
    </citation>
    <scope>NUCLEOTIDE SEQUENCE [LARGE SCALE GENOMIC DNA]</scope>
    <source>
        <strain evidence="1 2">IBT 29057</strain>
    </source>
</reference>
<proteinExistence type="predicted"/>
<name>A0AAD6GQF6_9EURO</name>
<evidence type="ECO:0000313" key="1">
    <source>
        <dbReference type="EMBL" id="KAJ5579083.1"/>
    </source>
</evidence>
<comment type="caution">
    <text evidence="1">The sequence shown here is derived from an EMBL/GenBank/DDBJ whole genome shotgun (WGS) entry which is preliminary data.</text>
</comment>
<keyword evidence="2" id="KW-1185">Reference proteome</keyword>
<dbReference type="PANTHER" id="PTHR35391:SF5">
    <property type="entry name" value="DUF6590 DOMAIN-CONTAINING PROTEIN"/>
    <property type="match status" value="1"/>
</dbReference>
<evidence type="ECO:0008006" key="3">
    <source>
        <dbReference type="Google" id="ProtNLM"/>
    </source>
</evidence>
<organism evidence="1 2">
    <name type="scientific">Penicillium hetheringtonii</name>
    <dbReference type="NCBI Taxonomy" id="911720"/>
    <lineage>
        <taxon>Eukaryota</taxon>
        <taxon>Fungi</taxon>
        <taxon>Dikarya</taxon>
        <taxon>Ascomycota</taxon>
        <taxon>Pezizomycotina</taxon>
        <taxon>Eurotiomycetes</taxon>
        <taxon>Eurotiomycetidae</taxon>
        <taxon>Eurotiales</taxon>
        <taxon>Aspergillaceae</taxon>
        <taxon>Penicillium</taxon>
    </lineage>
</organism>
<dbReference type="EMBL" id="JAQJAC010000007">
    <property type="protein sequence ID" value="KAJ5579083.1"/>
    <property type="molecule type" value="Genomic_DNA"/>
</dbReference>
<dbReference type="Proteomes" id="UP001216150">
    <property type="component" value="Unassembled WGS sequence"/>
</dbReference>
<evidence type="ECO:0000313" key="2">
    <source>
        <dbReference type="Proteomes" id="UP001216150"/>
    </source>
</evidence>
<accession>A0AAD6GQF6</accession>
<gene>
    <name evidence="1" type="ORF">N7450_007950</name>
</gene>
<dbReference type="AlphaFoldDB" id="A0AAD6GQF6"/>
<dbReference type="PANTHER" id="PTHR35391">
    <property type="entry name" value="C2H2-TYPE DOMAIN-CONTAINING PROTEIN-RELATED"/>
    <property type="match status" value="1"/>
</dbReference>
<sequence length="232" mass="26705">MIEYLGVRRSVIAGFEPLDRKHVAQKFPWLGQTIRDRLALAISQRRAILKYRERRNLKFDQGLNSVESTVLSETVATGLGRKRATDNSDIQFTTSKTSHAKTILSRRGGLSVSSPQSSHEGQPFKCRREWTAHLYKKHLVPEAGQFMVCPLCSSYIISERAFERHIGRHIQELALFVSPQSDAKTVITTFTRDQKTRWKAPEVLKKPNIKRWLLSFCKHSNTLKRSRPSKFQ</sequence>